<keyword evidence="2" id="KW-1185">Reference proteome</keyword>
<reference evidence="1" key="1">
    <citation type="thesis" date="2020" institute="ProQuest LLC" country="789 East Eisenhower Parkway, Ann Arbor, MI, USA">
        <title>Comparative Genomics and Chromosome Evolution.</title>
        <authorList>
            <person name="Mudd A.B."/>
        </authorList>
    </citation>
    <scope>NUCLEOTIDE SEQUENCE</scope>
    <source>
        <strain evidence="1">237g6f4</strain>
        <tissue evidence="1">Blood</tissue>
    </source>
</reference>
<dbReference type="EMBL" id="WNYA01000001">
    <property type="protein sequence ID" value="KAG8598026.1"/>
    <property type="molecule type" value="Genomic_DNA"/>
</dbReference>
<sequence length="68" mass="8003">MSIIFTAATSQMHAFSVRIKIHQEQTKNIRPQTIRVVSHWNFFHISDSSLNPFWLKVLYTLVFSSRPL</sequence>
<organism evidence="1 2">
    <name type="scientific">Engystomops pustulosus</name>
    <name type="common">Tungara frog</name>
    <name type="synonym">Physalaemus pustulosus</name>
    <dbReference type="NCBI Taxonomy" id="76066"/>
    <lineage>
        <taxon>Eukaryota</taxon>
        <taxon>Metazoa</taxon>
        <taxon>Chordata</taxon>
        <taxon>Craniata</taxon>
        <taxon>Vertebrata</taxon>
        <taxon>Euteleostomi</taxon>
        <taxon>Amphibia</taxon>
        <taxon>Batrachia</taxon>
        <taxon>Anura</taxon>
        <taxon>Neobatrachia</taxon>
        <taxon>Hyloidea</taxon>
        <taxon>Leptodactylidae</taxon>
        <taxon>Leiuperinae</taxon>
        <taxon>Engystomops</taxon>
    </lineage>
</organism>
<evidence type="ECO:0000313" key="1">
    <source>
        <dbReference type="EMBL" id="KAG8598026.1"/>
    </source>
</evidence>
<proteinExistence type="predicted"/>
<name>A0AAV7DN44_ENGPU</name>
<gene>
    <name evidence="1" type="ORF">GDO81_002471</name>
</gene>
<dbReference type="AlphaFoldDB" id="A0AAV7DN44"/>
<comment type="caution">
    <text evidence="1">The sequence shown here is derived from an EMBL/GenBank/DDBJ whole genome shotgun (WGS) entry which is preliminary data.</text>
</comment>
<protein>
    <submittedName>
        <fullName evidence="1">Uncharacterized protein</fullName>
    </submittedName>
</protein>
<dbReference type="Proteomes" id="UP000824782">
    <property type="component" value="Unassembled WGS sequence"/>
</dbReference>
<accession>A0AAV7DN44</accession>
<evidence type="ECO:0000313" key="2">
    <source>
        <dbReference type="Proteomes" id="UP000824782"/>
    </source>
</evidence>